<dbReference type="Proteomes" id="UP000748108">
    <property type="component" value="Unassembled WGS sequence"/>
</dbReference>
<evidence type="ECO:0000256" key="1">
    <source>
        <dbReference type="ARBA" id="ARBA00022448"/>
    </source>
</evidence>
<organism evidence="6 7">
    <name type="scientific">Hydrogenibacillus schlegelii</name>
    <name type="common">Bacillus schlegelii</name>
    <dbReference type="NCBI Taxonomy" id="1484"/>
    <lineage>
        <taxon>Bacteria</taxon>
        <taxon>Bacillati</taxon>
        <taxon>Bacillota</taxon>
        <taxon>Bacilli</taxon>
        <taxon>Bacillales</taxon>
        <taxon>Bacillales Family X. Incertae Sedis</taxon>
        <taxon>Hydrogenibacillus</taxon>
    </lineage>
</organism>
<dbReference type="Proteomes" id="UP000243024">
    <property type="component" value="Unassembled WGS sequence"/>
</dbReference>
<dbReference type="InterPro" id="IPR003593">
    <property type="entry name" value="AAA+_ATPase"/>
</dbReference>
<dbReference type="InterPro" id="IPR051782">
    <property type="entry name" value="ABC_Transporter_VariousFunc"/>
</dbReference>
<accession>A0A179INT6</accession>
<reference evidence="5" key="2">
    <citation type="journal article" date="2021" name="Microbiology">
        <title>Metagenomic Analysis of the Microbial Community in the Underground Coal Fire Area (Kemerovo Region, Russia) Revealed Predominance of Thermophilic Members of the Phyla Deinococcus-thermus, Aquificae, and Firmicutes.</title>
        <authorList>
            <person name="Kadnikov V."/>
            <person name="Mardanov A.V."/>
            <person name="Beletsky A.V."/>
            <person name="Karnachuk O.V."/>
            <person name="Ravin N.V."/>
        </authorList>
    </citation>
    <scope>NUCLEOTIDE SEQUENCE</scope>
    <source>
        <strain evidence="5">RBS10-49</strain>
    </source>
</reference>
<dbReference type="OrthoDB" id="9804819at2"/>
<dbReference type="EMBL" id="JXBB01000027">
    <property type="protein sequence ID" value="OAR04015.1"/>
    <property type="molecule type" value="Genomic_DNA"/>
</dbReference>
<dbReference type="PANTHER" id="PTHR42939">
    <property type="entry name" value="ABC TRANSPORTER ATP-BINDING PROTEIN ALBC-RELATED"/>
    <property type="match status" value="1"/>
</dbReference>
<feature type="domain" description="ABC transporter" evidence="4">
    <location>
        <begin position="8"/>
        <end position="230"/>
    </location>
</feature>
<dbReference type="GO" id="GO:0016887">
    <property type="term" value="F:ATP hydrolysis activity"/>
    <property type="evidence" value="ECO:0007669"/>
    <property type="project" value="InterPro"/>
</dbReference>
<evidence type="ECO:0000313" key="5">
    <source>
        <dbReference type="EMBL" id="MBT9283388.1"/>
    </source>
</evidence>
<reference evidence="6 7" key="1">
    <citation type="submission" date="2015-09" db="EMBL/GenBank/DDBJ databases">
        <title>Draft genome sequence of Hydrogenibacillus schlegelii DSM 2000.</title>
        <authorList>
            <person name="Hemp J."/>
        </authorList>
    </citation>
    <scope>NUCLEOTIDE SEQUENCE [LARGE SCALE GENOMIC DNA]</scope>
    <source>
        <strain evidence="6 7">MA 48</strain>
    </source>
</reference>
<dbReference type="GO" id="GO:0005524">
    <property type="term" value="F:ATP binding"/>
    <property type="evidence" value="ECO:0007669"/>
    <property type="project" value="UniProtKB-KW"/>
</dbReference>
<name>A0A179INT6_HYDSH</name>
<evidence type="ECO:0000256" key="3">
    <source>
        <dbReference type="ARBA" id="ARBA00022840"/>
    </source>
</evidence>
<dbReference type="STRING" id="1484.SA87_05200"/>
<dbReference type="EMBL" id="JAHHQF010000098">
    <property type="protein sequence ID" value="MBT9283388.1"/>
    <property type="molecule type" value="Genomic_DNA"/>
</dbReference>
<dbReference type="Gene3D" id="3.40.50.300">
    <property type="entry name" value="P-loop containing nucleotide triphosphate hydrolases"/>
    <property type="match status" value="1"/>
</dbReference>
<keyword evidence="1" id="KW-0813">Transport</keyword>
<protein>
    <submittedName>
        <fullName evidence="5">ATP-binding cassette domain-containing protein</fullName>
    </submittedName>
</protein>
<evidence type="ECO:0000256" key="2">
    <source>
        <dbReference type="ARBA" id="ARBA00022741"/>
    </source>
</evidence>
<dbReference type="InterPro" id="IPR003439">
    <property type="entry name" value="ABC_transporter-like_ATP-bd"/>
</dbReference>
<dbReference type="InterPro" id="IPR027417">
    <property type="entry name" value="P-loop_NTPase"/>
</dbReference>
<proteinExistence type="predicted"/>
<dbReference type="AlphaFoldDB" id="A0A179INT6"/>
<dbReference type="Pfam" id="PF00005">
    <property type="entry name" value="ABC_tran"/>
    <property type="match status" value="1"/>
</dbReference>
<dbReference type="PANTHER" id="PTHR42939:SF1">
    <property type="entry name" value="ABC TRANSPORTER ATP-BINDING PROTEIN ALBC-RELATED"/>
    <property type="match status" value="1"/>
</dbReference>
<evidence type="ECO:0000313" key="6">
    <source>
        <dbReference type="EMBL" id="OAR04015.1"/>
    </source>
</evidence>
<gene>
    <name evidence="5" type="ORF">KM312_12255</name>
    <name evidence="6" type="ORF">SA87_05200</name>
</gene>
<dbReference type="PROSITE" id="PS50893">
    <property type="entry name" value="ABC_TRANSPORTER_2"/>
    <property type="match status" value="1"/>
</dbReference>
<dbReference type="RefSeq" id="WP_066201869.1">
    <property type="nucleotide sequence ID" value="NZ_CBCSAS010000049.1"/>
</dbReference>
<keyword evidence="7" id="KW-1185">Reference proteome</keyword>
<evidence type="ECO:0000313" key="7">
    <source>
        <dbReference type="Proteomes" id="UP000243024"/>
    </source>
</evidence>
<sequence length="230" mass="26190">MSGQRHLLVLRDLVFSYTTDGSPPLFEGLNFEIAQGEKVLLVGPNGSGKTTLLNLLAGLLESYHPRYQAFWAGKPVRLQEIRPEIAYAPDEDYLFDELTAEEHIEVFRALWTVQPTYRSDVLDLLRRFGLDEITKPVERYSRGMRRKLFLALILARRASLYLLDEPFNALDQESIEALISFIEASPGACVLVAHRPPEALRMDRVIDIRTFVRSDASSAREHAWEGDRTS</sequence>
<comment type="caution">
    <text evidence="6">The sequence shown here is derived from an EMBL/GenBank/DDBJ whole genome shotgun (WGS) entry which is preliminary data.</text>
</comment>
<evidence type="ECO:0000259" key="4">
    <source>
        <dbReference type="PROSITE" id="PS50893"/>
    </source>
</evidence>
<keyword evidence="3 5" id="KW-0067">ATP-binding</keyword>
<dbReference type="SUPFAM" id="SSF52540">
    <property type="entry name" value="P-loop containing nucleoside triphosphate hydrolases"/>
    <property type="match status" value="1"/>
</dbReference>
<dbReference type="SMART" id="SM00382">
    <property type="entry name" value="AAA"/>
    <property type="match status" value="1"/>
</dbReference>
<keyword evidence="2" id="KW-0547">Nucleotide-binding</keyword>